<dbReference type="InterPro" id="IPR027385">
    <property type="entry name" value="Beta-barrel_OMP"/>
</dbReference>
<dbReference type="Gene3D" id="2.40.160.20">
    <property type="match status" value="1"/>
</dbReference>
<evidence type="ECO:0000256" key="4">
    <source>
        <dbReference type="ARBA" id="ARBA00038306"/>
    </source>
</evidence>
<evidence type="ECO:0000256" key="3">
    <source>
        <dbReference type="ARBA" id="ARBA00023136"/>
    </source>
</evidence>
<dbReference type="EMBL" id="CP025430">
    <property type="protein sequence ID" value="AUH64761.1"/>
    <property type="molecule type" value="Genomic_DNA"/>
</dbReference>
<evidence type="ECO:0000256" key="5">
    <source>
        <dbReference type="SAM" id="SignalP"/>
    </source>
</evidence>
<dbReference type="PANTHER" id="PTHR34001">
    <property type="entry name" value="BLL7405 PROTEIN"/>
    <property type="match status" value="1"/>
</dbReference>
<feature type="chain" id="PRO_5014128824" evidence="5">
    <location>
        <begin position="25"/>
        <end position="241"/>
    </location>
</feature>
<keyword evidence="8" id="KW-1185">Reference proteome</keyword>
<evidence type="ECO:0000256" key="1">
    <source>
        <dbReference type="ARBA" id="ARBA00004370"/>
    </source>
</evidence>
<dbReference type="InterPro" id="IPR051692">
    <property type="entry name" value="OMP-like"/>
</dbReference>
<keyword evidence="2 5" id="KW-0732">Signal</keyword>
<evidence type="ECO:0000313" key="8">
    <source>
        <dbReference type="Proteomes" id="UP000234530"/>
    </source>
</evidence>
<dbReference type="SUPFAM" id="SSF56925">
    <property type="entry name" value="OMPA-like"/>
    <property type="match status" value="1"/>
</dbReference>
<dbReference type="OrthoDB" id="9815357at2"/>
<dbReference type="KEGG" id="pzh:CX676_11785"/>
<dbReference type="RefSeq" id="WP_101752790.1">
    <property type="nucleotide sequence ID" value="NZ_CP025430.1"/>
</dbReference>
<gene>
    <name evidence="7" type="ORF">CX676_11785</name>
</gene>
<feature type="signal peptide" evidence="5">
    <location>
        <begin position="1"/>
        <end position="24"/>
    </location>
</feature>
<evidence type="ECO:0000256" key="2">
    <source>
        <dbReference type="ARBA" id="ARBA00022729"/>
    </source>
</evidence>
<name>A0A2H5EZP0_9RHOB</name>
<dbReference type="InterPro" id="IPR011250">
    <property type="entry name" value="OMP/PagP_B-barrel"/>
</dbReference>
<dbReference type="PANTHER" id="PTHR34001:SF3">
    <property type="entry name" value="BLL7405 PROTEIN"/>
    <property type="match status" value="1"/>
</dbReference>
<keyword evidence="3" id="KW-0472">Membrane</keyword>
<proteinExistence type="inferred from homology"/>
<protein>
    <submittedName>
        <fullName evidence="7">Porin family protein</fullName>
    </submittedName>
</protein>
<dbReference type="Pfam" id="PF13505">
    <property type="entry name" value="OMP_b-brl"/>
    <property type="match status" value="1"/>
</dbReference>
<dbReference type="Proteomes" id="UP000234530">
    <property type="component" value="Chromosome"/>
</dbReference>
<evidence type="ECO:0000259" key="6">
    <source>
        <dbReference type="Pfam" id="PF13505"/>
    </source>
</evidence>
<comment type="similarity">
    <text evidence="4">Belongs to the Omp25/RopB family.</text>
</comment>
<reference evidence="7 8" key="1">
    <citation type="journal article" date="2013" name="Antonie Van Leeuwenhoek">
        <title>Paracoccus zhejiangensis sp. nov., isolated from activated sludge in wastewater-treatment system.</title>
        <authorList>
            <person name="Wu Z.G."/>
            <person name="Zhang D.F."/>
            <person name="Liu Y.L."/>
            <person name="Wang F."/>
            <person name="Jiang X."/>
            <person name="Li C."/>
            <person name="Li S.P."/>
            <person name="Hong Q."/>
            <person name="Li W.J."/>
        </authorList>
    </citation>
    <scope>NUCLEOTIDE SEQUENCE [LARGE SCALE GENOMIC DNA]</scope>
    <source>
        <strain evidence="7 8">J6</strain>
    </source>
</reference>
<feature type="domain" description="Outer membrane protein beta-barrel" evidence="6">
    <location>
        <begin position="41"/>
        <end position="241"/>
    </location>
</feature>
<dbReference type="AlphaFoldDB" id="A0A2H5EZP0"/>
<accession>A0A2H5EZP0</accession>
<sequence>MFTISKTPFAAAAALALLAPVAHAGGYTAPVEPAPVIAPVTAAPAPWAGAYAGLGLGYAFGADDVVGVSDATDTLLGSPGSVDLKGMTYGLHLGYRWQRDVGGRQVVFGPELAYEASNADASFDTGTANAMAEMDNFVALRMKTGVLNAAGDTLFYGIAGIGRGDFNYAVEGLGMDYDGSYKDNAWILGLGAERRLSERMSIFGEWEFRGFGKTTLTDANGFMTEATPEHHHVKLGVNFSF</sequence>
<evidence type="ECO:0000313" key="7">
    <source>
        <dbReference type="EMBL" id="AUH64761.1"/>
    </source>
</evidence>
<comment type="subcellular location">
    <subcellularLocation>
        <location evidence="1">Membrane</location>
    </subcellularLocation>
</comment>
<organism evidence="7 8">
    <name type="scientific">Paracoccus zhejiangensis</name>
    <dbReference type="NCBI Taxonomy" id="1077935"/>
    <lineage>
        <taxon>Bacteria</taxon>
        <taxon>Pseudomonadati</taxon>
        <taxon>Pseudomonadota</taxon>
        <taxon>Alphaproteobacteria</taxon>
        <taxon>Rhodobacterales</taxon>
        <taxon>Paracoccaceae</taxon>
        <taxon>Paracoccus</taxon>
    </lineage>
</organism>